<comment type="caution">
    <text evidence="3">The sequence shown here is derived from an EMBL/GenBank/DDBJ whole genome shotgun (WGS) entry which is preliminary data.</text>
</comment>
<dbReference type="SUPFAM" id="SSF56059">
    <property type="entry name" value="Glutathione synthetase ATP-binding domain-like"/>
    <property type="match status" value="1"/>
</dbReference>
<evidence type="ECO:0000313" key="3">
    <source>
        <dbReference type="EMBL" id="MXQ54137.1"/>
    </source>
</evidence>
<gene>
    <name evidence="3" type="ORF">GSM42_10505</name>
</gene>
<dbReference type="AlphaFoldDB" id="A0A6I4VR63"/>
<evidence type="ECO:0000313" key="4">
    <source>
        <dbReference type="Proteomes" id="UP000430692"/>
    </source>
</evidence>
<dbReference type="EMBL" id="WUUL01000006">
    <property type="protein sequence ID" value="MXQ54137.1"/>
    <property type="molecule type" value="Genomic_DNA"/>
</dbReference>
<dbReference type="GO" id="GO:0046872">
    <property type="term" value="F:metal ion binding"/>
    <property type="evidence" value="ECO:0007669"/>
    <property type="project" value="InterPro"/>
</dbReference>
<protein>
    <submittedName>
        <fullName evidence="3">YheC/YheD family protein</fullName>
    </submittedName>
</protein>
<evidence type="ECO:0000256" key="1">
    <source>
        <dbReference type="PROSITE-ProRule" id="PRU00409"/>
    </source>
</evidence>
<dbReference type="InterPro" id="IPR026838">
    <property type="entry name" value="YheC/D"/>
</dbReference>
<evidence type="ECO:0000259" key="2">
    <source>
        <dbReference type="PROSITE" id="PS50975"/>
    </source>
</evidence>
<dbReference type="Pfam" id="PF14398">
    <property type="entry name" value="ATPgrasp_YheCD"/>
    <property type="match status" value="1"/>
</dbReference>
<reference evidence="3 4" key="1">
    <citation type="submission" date="2019-12" db="EMBL/GenBank/DDBJ databases">
        <title>Whole-genome analyses of novel actinobacteria.</title>
        <authorList>
            <person name="Sahin N."/>
            <person name="Saygin H."/>
        </authorList>
    </citation>
    <scope>NUCLEOTIDE SEQUENCE [LARGE SCALE GENOMIC DNA]</scope>
    <source>
        <strain evidence="3 4">KC615</strain>
    </source>
</reference>
<dbReference type="InterPro" id="IPR011761">
    <property type="entry name" value="ATP-grasp"/>
</dbReference>
<organism evidence="3 4">
    <name type="scientific">Shimazuella alba</name>
    <dbReference type="NCBI Taxonomy" id="2690964"/>
    <lineage>
        <taxon>Bacteria</taxon>
        <taxon>Bacillati</taxon>
        <taxon>Bacillota</taxon>
        <taxon>Bacilli</taxon>
        <taxon>Bacillales</taxon>
        <taxon>Thermoactinomycetaceae</taxon>
        <taxon>Shimazuella</taxon>
    </lineage>
</organism>
<keyword evidence="1" id="KW-0547">Nucleotide-binding</keyword>
<feature type="domain" description="ATP-grasp" evidence="2">
    <location>
        <begin position="196"/>
        <end position="427"/>
    </location>
</feature>
<sequence length="437" mass="50104">MQIPEVGWLELKYSSSPLRFFPTEGKRYHHTTPIDVTLGKNFPSSIQIQSKPVHQFPFHYLPVHSKKTPQGNVQLGPFVAILTSDSRIPFAGNHRNFADLIQMGKRMGVTVYVLTPKGILNGKPYVKGYLLQQSKPTPTFRKEILPLPNVIYNRVPNRSEEQSYPIVHTIEYFNHKNIPIFNPGFFNKWSLFRALSPTECRSNLPATEKFAGYTSFRQMLIKHNELILKPVDGKAGIGMIKVEGKGPFILYYQTKTLKQRIVLPRLEQVYQQIKKRVGEQNYLIQQGISLATYQGRPFDIRMLIQKDSTAEWQVSGIGVRIAGQTAISTHVPMGGRIESFQRVLSATFPNKKNLLQHKLTQLGIKFAKEIEKQTGARHGEMSMDIGIDKQGRLWFFEANAKPQKFDEPTIRKTSLQRILEYALYLSDFQPYRKVKKA</sequence>
<dbReference type="Proteomes" id="UP000430692">
    <property type="component" value="Unassembled WGS sequence"/>
</dbReference>
<accession>A0A6I4VR63</accession>
<keyword evidence="1" id="KW-0067">ATP-binding</keyword>
<dbReference type="GO" id="GO:0005524">
    <property type="term" value="F:ATP binding"/>
    <property type="evidence" value="ECO:0007669"/>
    <property type="project" value="UniProtKB-UniRule"/>
</dbReference>
<dbReference type="RefSeq" id="WP_160801495.1">
    <property type="nucleotide sequence ID" value="NZ_WUUL01000006.1"/>
</dbReference>
<name>A0A6I4VR63_9BACL</name>
<keyword evidence="4" id="KW-1185">Reference proteome</keyword>
<dbReference type="PROSITE" id="PS50975">
    <property type="entry name" value="ATP_GRASP"/>
    <property type="match status" value="1"/>
</dbReference>
<proteinExistence type="predicted"/>